<gene>
    <name evidence="1" type="ORF">FRX31_030207</name>
</gene>
<protein>
    <submittedName>
        <fullName evidence="1">Uncharacterized protein</fullName>
    </submittedName>
</protein>
<organism evidence="1 2">
    <name type="scientific">Thalictrum thalictroides</name>
    <name type="common">Rue-anemone</name>
    <name type="synonym">Anemone thalictroides</name>
    <dbReference type="NCBI Taxonomy" id="46969"/>
    <lineage>
        <taxon>Eukaryota</taxon>
        <taxon>Viridiplantae</taxon>
        <taxon>Streptophyta</taxon>
        <taxon>Embryophyta</taxon>
        <taxon>Tracheophyta</taxon>
        <taxon>Spermatophyta</taxon>
        <taxon>Magnoliopsida</taxon>
        <taxon>Ranunculales</taxon>
        <taxon>Ranunculaceae</taxon>
        <taxon>Thalictroideae</taxon>
        <taxon>Thalictrum</taxon>
    </lineage>
</organism>
<keyword evidence="2" id="KW-1185">Reference proteome</keyword>
<dbReference type="Proteomes" id="UP000554482">
    <property type="component" value="Unassembled WGS sequence"/>
</dbReference>
<name>A0A7J6V617_THATH</name>
<evidence type="ECO:0000313" key="2">
    <source>
        <dbReference type="Proteomes" id="UP000554482"/>
    </source>
</evidence>
<proteinExistence type="predicted"/>
<comment type="caution">
    <text evidence="1">The sequence shown here is derived from an EMBL/GenBank/DDBJ whole genome shotgun (WGS) entry which is preliminary data.</text>
</comment>
<dbReference type="EMBL" id="JABWDY010037726">
    <property type="protein sequence ID" value="KAF5180207.1"/>
    <property type="molecule type" value="Genomic_DNA"/>
</dbReference>
<dbReference type="AlphaFoldDB" id="A0A7J6V617"/>
<reference evidence="1 2" key="1">
    <citation type="submission" date="2020-06" db="EMBL/GenBank/DDBJ databases">
        <title>Transcriptomic and genomic resources for Thalictrum thalictroides and T. hernandezii: Facilitating candidate gene discovery in an emerging model plant lineage.</title>
        <authorList>
            <person name="Arias T."/>
            <person name="Riano-Pachon D.M."/>
            <person name="Di Stilio V.S."/>
        </authorList>
    </citation>
    <scope>NUCLEOTIDE SEQUENCE [LARGE SCALE GENOMIC DNA]</scope>
    <source>
        <strain evidence="2">cv. WT478/WT964</strain>
        <tissue evidence="1">Leaves</tissue>
    </source>
</reference>
<accession>A0A7J6V617</accession>
<evidence type="ECO:0000313" key="1">
    <source>
        <dbReference type="EMBL" id="KAF5180207.1"/>
    </source>
</evidence>
<sequence length="75" mass="7780">MVAFPVVAVVVAQKHPSHSLILPALNNPHATSDSSLYFFSSAHGIPSAVAFAVAQSHPSHSLIQPASNNPHATSD</sequence>
<feature type="non-terminal residue" evidence="1">
    <location>
        <position position="75"/>
    </location>
</feature>